<gene>
    <name evidence="3" type="ORF">PoMZ_06101</name>
</gene>
<reference evidence="3 4" key="1">
    <citation type="journal article" date="2019" name="Mol. Biol. Evol.">
        <title>Blast fungal genomes show frequent chromosomal changes, gene gains and losses, and effector gene turnover.</title>
        <authorList>
            <person name="Gomez Luciano L.B."/>
            <person name="Jason Tsai I."/>
            <person name="Chuma I."/>
            <person name="Tosa Y."/>
            <person name="Chen Y.H."/>
            <person name="Li J.Y."/>
            <person name="Li M.Y."/>
            <person name="Jade Lu M.Y."/>
            <person name="Nakayashiki H."/>
            <person name="Li W.H."/>
        </authorList>
    </citation>
    <scope>NUCLEOTIDE SEQUENCE [LARGE SCALE GENOMIC DNA]</scope>
    <source>
        <strain evidence="3">MZ5-1-6</strain>
    </source>
</reference>
<dbReference type="AlphaFoldDB" id="A0A4P7NPW1"/>
<dbReference type="EMBL" id="CP034209">
    <property type="protein sequence ID" value="QBZ64404.1"/>
    <property type="molecule type" value="Genomic_DNA"/>
</dbReference>
<evidence type="ECO:0000313" key="3">
    <source>
        <dbReference type="EMBL" id="QBZ64404.1"/>
    </source>
</evidence>
<evidence type="ECO:0008006" key="5">
    <source>
        <dbReference type="Google" id="ProtNLM"/>
    </source>
</evidence>
<accession>A0A4P7NPW1</accession>
<evidence type="ECO:0000256" key="2">
    <source>
        <dbReference type="SAM" id="SignalP"/>
    </source>
</evidence>
<evidence type="ECO:0000256" key="1">
    <source>
        <dbReference type="SAM" id="MobiDB-lite"/>
    </source>
</evidence>
<proteinExistence type="predicted"/>
<feature type="chain" id="PRO_5020579818" description="Cholera enterotoxin subunit A2" evidence="2">
    <location>
        <begin position="22"/>
        <end position="181"/>
    </location>
</feature>
<name>A0A4P7NPW1_PYROR</name>
<dbReference type="Gene3D" id="3.90.210.10">
    <property type="entry name" value="Heat-Labile Enterotoxin, subunit A"/>
    <property type="match status" value="1"/>
</dbReference>
<feature type="signal peptide" evidence="2">
    <location>
        <begin position="1"/>
        <end position="21"/>
    </location>
</feature>
<dbReference type="SUPFAM" id="SSF56399">
    <property type="entry name" value="ADP-ribosylation"/>
    <property type="match status" value="1"/>
</dbReference>
<protein>
    <recommendedName>
        <fullName evidence="5">Cholera enterotoxin subunit A2</fullName>
    </recommendedName>
</protein>
<organism evidence="3 4">
    <name type="scientific">Pyricularia oryzae</name>
    <name type="common">Rice blast fungus</name>
    <name type="synonym">Magnaporthe oryzae</name>
    <dbReference type="NCBI Taxonomy" id="318829"/>
    <lineage>
        <taxon>Eukaryota</taxon>
        <taxon>Fungi</taxon>
        <taxon>Dikarya</taxon>
        <taxon>Ascomycota</taxon>
        <taxon>Pezizomycotina</taxon>
        <taxon>Sordariomycetes</taxon>
        <taxon>Sordariomycetidae</taxon>
        <taxon>Magnaporthales</taxon>
        <taxon>Pyriculariaceae</taxon>
        <taxon>Pyricularia</taxon>
    </lineage>
</organism>
<sequence>MYFNPLILSTALVSFCAFVHAHTPELIYRGESRNPREIKATGGFLARGGLFGVPKDDNLSYGKLWVSRAWSQYQTYVYYINTDLINTEIVDVAAAYQNDNLVYPCPHQQEFMVRDRIPWAAIVGWDIMQHGTVLSHGLPGSEDFAEYTNPAPRPRVRRTVSSSTTYDTTGHPTTNVCHWIR</sequence>
<dbReference type="Proteomes" id="UP000294847">
    <property type="component" value="Chromosome 6"/>
</dbReference>
<keyword evidence="2" id="KW-0732">Signal</keyword>
<evidence type="ECO:0000313" key="4">
    <source>
        <dbReference type="Proteomes" id="UP000294847"/>
    </source>
</evidence>
<feature type="region of interest" description="Disordered" evidence="1">
    <location>
        <begin position="146"/>
        <end position="169"/>
    </location>
</feature>